<reference evidence="1 2" key="1">
    <citation type="submission" date="2019-03" db="EMBL/GenBank/DDBJ databases">
        <title>Single cell metagenomics reveals metabolic interactions within the superorganism composed of flagellate Streblomastix strix and complex community of Bacteroidetes bacteria on its surface.</title>
        <authorList>
            <person name="Treitli S.C."/>
            <person name="Kolisko M."/>
            <person name="Husnik F."/>
            <person name="Keeling P."/>
            <person name="Hampl V."/>
        </authorList>
    </citation>
    <scope>NUCLEOTIDE SEQUENCE [LARGE SCALE GENOMIC DNA]</scope>
    <source>
        <strain evidence="1">ST1C</strain>
    </source>
</reference>
<name>A0A5J4X694_9EUKA</name>
<dbReference type="EMBL" id="SNRW01000197">
    <property type="protein sequence ID" value="KAA6402710.1"/>
    <property type="molecule type" value="Genomic_DNA"/>
</dbReference>
<comment type="caution">
    <text evidence="1">The sequence shown here is derived from an EMBL/GenBank/DDBJ whole genome shotgun (WGS) entry which is preliminary data.</text>
</comment>
<sequence>MGPPVAQPPKEMVFLKSTEELKAFNQILEEDFHQKIVIESDIAELYS</sequence>
<dbReference type="Proteomes" id="UP000324800">
    <property type="component" value="Unassembled WGS sequence"/>
</dbReference>
<gene>
    <name evidence="1" type="ORF">EZS28_001765</name>
</gene>
<proteinExistence type="predicted"/>
<dbReference type="AlphaFoldDB" id="A0A5J4X694"/>
<organism evidence="1 2">
    <name type="scientific">Streblomastix strix</name>
    <dbReference type="NCBI Taxonomy" id="222440"/>
    <lineage>
        <taxon>Eukaryota</taxon>
        <taxon>Metamonada</taxon>
        <taxon>Preaxostyla</taxon>
        <taxon>Oxymonadida</taxon>
        <taxon>Streblomastigidae</taxon>
        <taxon>Streblomastix</taxon>
    </lineage>
</organism>
<protein>
    <submittedName>
        <fullName evidence="1">Uncharacterized protein</fullName>
    </submittedName>
</protein>
<feature type="non-terminal residue" evidence="1">
    <location>
        <position position="47"/>
    </location>
</feature>
<evidence type="ECO:0000313" key="1">
    <source>
        <dbReference type="EMBL" id="KAA6402710.1"/>
    </source>
</evidence>
<evidence type="ECO:0000313" key="2">
    <source>
        <dbReference type="Proteomes" id="UP000324800"/>
    </source>
</evidence>
<accession>A0A5J4X694</accession>